<name>A0A5C6DWJ5_9BACT</name>
<reference evidence="1 2" key="1">
    <citation type="submission" date="2019-02" db="EMBL/GenBank/DDBJ databases">
        <title>Deep-cultivation of Planctomycetes and their phenomic and genomic characterization uncovers novel biology.</title>
        <authorList>
            <person name="Wiegand S."/>
            <person name="Jogler M."/>
            <person name="Boedeker C."/>
            <person name="Pinto D."/>
            <person name="Vollmers J."/>
            <person name="Rivas-Marin E."/>
            <person name="Kohn T."/>
            <person name="Peeters S.H."/>
            <person name="Heuer A."/>
            <person name="Rast P."/>
            <person name="Oberbeckmann S."/>
            <person name="Bunk B."/>
            <person name="Jeske O."/>
            <person name="Meyerdierks A."/>
            <person name="Storesund J.E."/>
            <person name="Kallscheuer N."/>
            <person name="Luecker S."/>
            <person name="Lage O.M."/>
            <person name="Pohl T."/>
            <person name="Merkel B.J."/>
            <person name="Hornburger P."/>
            <person name="Mueller R.-W."/>
            <person name="Bruemmer F."/>
            <person name="Labrenz M."/>
            <person name="Spormann A.M."/>
            <person name="Op Den Camp H."/>
            <person name="Overmann J."/>
            <person name="Amann R."/>
            <person name="Jetten M.S.M."/>
            <person name="Mascher T."/>
            <person name="Medema M.H."/>
            <person name="Devos D.P."/>
            <person name="Kaster A.-K."/>
            <person name="Ovreas L."/>
            <person name="Rohde M."/>
            <person name="Galperin M.Y."/>
            <person name="Jogler C."/>
        </authorList>
    </citation>
    <scope>NUCLEOTIDE SEQUENCE [LARGE SCALE GENOMIC DNA]</scope>
    <source>
        <strain evidence="1 2">Poly41</strain>
    </source>
</reference>
<dbReference type="EMBL" id="SJPV01000003">
    <property type="protein sequence ID" value="TWU39436.1"/>
    <property type="molecule type" value="Genomic_DNA"/>
</dbReference>
<keyword evidence="2" id="KW-1185">Reference proteome</keyword>
<protein>
    <recommendedName>
        <fullName evidence="3">BON domain-containing protein</fullName>
    </recommendedName>
</protein>
<gene>
    <name evidence="1" type="ORF">Poly41_22600</name>
</gene>
<proteinExistence type="predicted"/>
<accession>A0A5C6DWJ5</accession>
<dbReference type="Proteomes" id="UP000319143">
    <property type="component" value="Unassembled WGS sequence"/>
</dbReference>
<organism evidence="1 2">
    <name type="scientific">Novipirellula artificiosorum</name>
    <dbReference type="NCBI Taxonomy" id="2528016"/>
    <lineage>
        <taxon>Bacteria</taxon>
        <taxon>Pseudomonadati</taxon>
        <taxon>Planctomycetota</taxon>
        <taxon>Planctomycetia</taxon>
        <taxon>Pirellulales</taxon>
        <taxon>Pirellulaceae</taxon>
        <taxon>Novipirellula</taxon>
    </lineage>
</organism>
<comment type="caution">
    <text evidence="1">The sequence shown here is derived from an EMBL/GenBank/DDBJ whole genome shotgun (WGS) entry which is preliminary data.</text>
</comment>
<evidence type="ECO:0000313" key="1">
    <source>
        <dbReference type="EMBL" id="TWU39436.1"/>
    </source>
</evidence>
<dbReference type="AlphaFoldDB" id="A0A5C6DWJ5"/>
<evidence type="ECO:0000313" key="2">
    <source>
        <dbReference type="Proteomes" id="UP000319143"/>
    </source>
</evidence>
<evidence type="ECO:0008006" key="3">
    <source>
        <dbReference type="Google" id="ProtNLM"/>
    </source>
</evidence>
<sequence length="64" mass="7005">MSIEKRIIRGLQRLECNDIQVIHHGGGRITLVWSNKSANERALVVAATKTVPGVTEVNVENGKP</sequence>